<comment type="caution">
    <text evidence="3">The sequence shown here is derived from an EMBL/GenBank/DDBJ whole genome shotgun (WGS) entry which is preliminary data.</text>
</comment>
<evidence type="ECO:0000256" key="2">
    <source>
        <dbReference type="ARBA" id="ARBA00023002"/>
    </source>
</evidence>
<evidence type="ECO:0000313" key="3">
    <source>
        <dbReference type="EMBL" id="GAA4432025.1"/>
    </source>
</evidence>
<comment type="similarity">
    <text evidence="1">Belongs to the short-chain dehydrogenases/reductases (SDR) family.</text>
</comment>
<dbReference type="PROSITE" id="PS00061">
    <property type="entry name" value="ADH_SHORT"/>
    <property type="match status" value="1"/>
</dbReference>
<dbReference type="InterPro" id="IPR036291">
    <property type="entry name" value="NAD(P)-bd_dom_sf"/>
</dbReference>
<dbReference type="Proteomes" id="UP001500622">
    <property type="component" value="Unassembled WGS sequence"/>
</dbReference>
<proteinExistence type="inferred from homology"/>
<protein>
    <submittedName>
        <fullName evidence="3">Glucose 1-dehydrogenase</fullName>
    </submittedName>
</protein>
<evidence type="ECO:0000256" key="1">
    <source>
        <dbReference type="ARBA" id="ARBA00006484"/>
    </source>
</evidence>
<keyword evidence="2" id="KW-0560">Oxidoreductase</keyword>
<dbReference type="InterPro" id="IPR020904">
    <property type="entry name" value="Sc_DH/Rdtase_CS"/>
</dbReference>
<sequence>MTTDPTASADQSSLSWHGKVALVTGAAAGIGAAVARALVSRGGVVLGIDRDETALAATGSALDGAPGNFVPIAAELTDTERLDEVAADIQSRHGGLDAVVCAAGIQRYGTVEATSPDLYREVMDVNLGGAFNACRIGVPLLRARGGGGAVVLVASVQAFATQTGVAAYSASKGALVSLTKAMAVDHAREGIRVNAVCPGSVDTPMLRWAAGQFSEGGDPDDLVADWGRAHPLGRVAQPAEVAEAVEFLLSPRASFITGAELKVDGGLTAGLAVALPEGGH</sequence>
<dbReference type="CDD" id="cd05233">
    <property type="entry name" value="SDR_c"/>
    <property type="match status" value="1"/>
</dbReference>
<evidence type="ECO:0000313" key="4">
    <source>
        <dbReference type="Proteomes" id="UP001500622"/>
    </source>
</evidence>
<accession>A0ABP8LN88</accession>
<gene>
    <name evidence="3" type="ORF">GCM10023169_37270</name>
</gene>
<dbReference type="PANTHER" id="PTHR24321">
    <property type="entry name" value="DEHYDROGENASES, SHORT CHAIN"/>
    <property type="match status" value="1"/>
</dbReference>
<dbReference type="InterPro" id="IPR002347">
    <property type="entry name" value="SDR_fam"/>
</dbReference>
<reference evidence="4" key="1">
    <citation type="journal article" date="2019" name="Int. J. Syst. Evol. Microbiol.">
        <title>The Global Catalogue of Microorganisms (GCM) 10K type strain sequencing project: providing services to taxonomists for standard genome sequencing and annotation.</title>
        <authorList>
            <consortium name="The Broad Institute Genomics Platform"/>
            <consortium name="The Broad Institute Genome Sequencing Center for Infectious Disease"/>
            <person name="Wu L."/>
            <person name="Ma J."/>
        </authorList>
    </citation>
    <scope>NUCLEOTIDE SEQUENCE [LARGE SCALE GENOMIC DNA]</scope>
    <source>
        <strain evidence="4">JCM 17810</strain>
    </source>
</reference>
<dbReference type="Gene3D" id="3.40.50.720">
    <property type="entry name" value="NAD(P)-binding Rossmann-like Domain"/>
    <property type="match status" value="1"/>
</dbReference>
<dbReference type="PRINTS" id="PR00080">
    <property type="entry name" value="SDRFAMILY"/>
</dbReference>
<organism evidence="3 4">
    <name type="scientific">Georgenia halophila</name>
    <dbReference type="NCBI Taxonomy" id="620889"/>
    <lineage>
        <taxon>Bacteria</taxon>
        <taxon>Bacillati</taxon>
        <taxon>Actinomycetota</taxon>
        <taxon>Actinomycetes</taxon>
        <taxon>Micrococcales</taxon>
        <taxon>Bogoriellaceae</taxon>
        <taxon>Georgenia</taxon>
    </lineage>
</organism>
<dbReference type="SUPFAM" id="SSF51735">
    <property type="entry name" value="NAD(P)-binding Rossmann-fold domains"/>
    <property type="match status" value="1"/>
</dbReference>
<name>A0ABP8LN88_9MICO</name>
<dbReference type="PANTHER" id="PTHR24321:SF8">
    <property type="entry name" value="ESTRADIOL 17-BETA-DEHYDROGENASE 8-RELATED"/>
    <property type="match status" value="1"/>
</dbReference>
<dbReference type="RefSeq" id="WP_345218324.1">
    <property type="nucleotide sequence ID" value="NZ_BAABGN010000013.1"/>
</dbReference>
<dbReference type="PRINTS" id="PR00081">
    <property type="entry name" value="GDHRDH"/>
</dbReference>
<dbReference type="Pfam" id="PF13561">
    <property type="entry name" value="adh_short_C2"/>
    <property type="match status" value="1"/>
</dbReference>
<keyword evidence="4" id="KW-1185">Reference proteome</keyword>
<dbReference type="EMBL" id="BAABGN010000013">
    <property type="protein sequence ID" value="GAA4432025.1"/>
    <property type="molecule type" value="Genomic_DNA"/>
</dbReference>